<organism evidence="9 10">
    <name type="scientific">Dictyobacter kobayashii</name>
    <dbReference type="NCBI Taxonomy" id="2014872"/>
    <lineage>
        <taxon>Bacteria</taxon>
        <taxon>Bacillati</taxon>
        <taxon>Chloroflexota</taxon>
        <taxon>Ktedonobacteria</taxon>
        <taxon>Ktedonobacterales</taxon>
        <taxon>Dictyobacteraceae</taxon>
        <taxon>Dictyobacter</taxon>
    </lineage>
</organism>
<evidence type="ECO:0000313" key="9">
    <source>
        <dbReference type="EMBL" id="GCE16957.1"/>
    </source>
</evidence>
<dbReference type="EC" id="2.7.11.1" evidence="2"/>
<reference evidence="10" key="1">
    <citation type="submission" date="2018-12" db="EMBL/GenBank/DDBJ databases">
        <title>Tengunoibacter tsumagoiensis gen. nov., sp. nov., Dictyobacter kobayashii sp. nov., D. alpinus sp. nov., and D. joshuensis sp. nov. and description of Dictyobacteraceae fam. nov. within the order Ktedonobacterales isolated from Tengu-no-mugimeshi.</title>
        <authorList>
            <person name="Wang C.M."/>
            <person name="Zheng Y."/>
            <person name="Sakai Y."/>
            <person name="Toyoda A."/>
            <person name="Minakuchi Y."/>
            <person name="Abe K."/>
            <person name="Yokota A."/>
            <person name="Yabe S."/>
        </authorList>
    </citation>
    <scope>NUCLEOTIDE SEQUENCE [LARGE SCALE GENOMIC DNA]</scope>
    <source>
        <strain evidence="10">Uno11</strain>
    </source>
</reference>
<dbReference type="InterPro" id="IPR017441">
    <property type="entry name" value="Protein_kinase_ATP_BS"/>
</dbReference>
<evidence type="ECO:0000256" key="3">
    <source>
        <dbReference type="ARBA" id="ARBA00022679"/>
    </source>
</evidence>
<accession>A0A402ACX3</accession>
<dbReference type="OrthoDB" id="581647at2"/>
<dbReference type="InterPro" id="IPR011009">
    <property type="entry name" value="Kinase-like_dom_sf"/>
</dbReference>
<evidence type="ECO:0000256" key="7">
    <source>
        <dbReference type="PROSITE-ProRule" id="PRU10141"/>
    </source>
</evidence>
<gene>
    <name evidence="9" type="ORF">KDK_07570</name>
</gene>
<keyword evidence="10" id="KW-1185">Reference proteome</keyword>
<keyword evidence="3" id="KW-0808">Transferase</keyword>
<dbReference type="InterPro" id="IPR050660">
    <property type="entry name" value="NEK_Ser/Thr_kinase"/>
</dbReference>
<evidence type="ECO:0000256" key="2">
    <source>
        <dbReference type="ARBA" id="ARBA00012513"/>
    </source>
</evidence>
<dbReference type="InterPro" id="IPR000719">
    <property type="entry name" value="Prot_kinase_dom"/>
</dbReference>
<feature type="domain" description="Protein kinase" evidence="8">
    <location>
        <begin position="14"/>
        <end position="277"/>
    </location>
</feature>
<dbReference type="PANTHER" id="PTHR43671:SF13">
    <property type="entry name" value="SERINE_THREONINE-PROTEIN KINASE NEK2"/>
    <property type="match status" value="1"/>
</dbReference>
<evidence type="ECO:0000259" key="8">
    <source>
        <dbReference type="PROSITE" id="PS50011"/>
    </source>
</evidence>
<dbReference type="EMBL" id="BIFS01000001">
    <property type="protein sequence ID" value="GCE16957.1"/>
    <property type="molecule type" value="Genomic_DNA"/>
</dbReference>
<comment type="caution">
    <text evidence="9">The sequence shown here is derived from an EMBL/GenBank/DDBJ whole genome shotgun (WGS) entry which is preliminary data.</text>
</comment>
<dbReference type="Gene3D" id="1.10.510.10">
    <property type="entry name" value="Transferase(Phosphotransferase) domain 1"/>
    <property type="match status" value="1"/>
</dbReference>
<dbReference type="PROSITE" id="PS00108">
    <property type="entry name" value="PROTEIN_KINASE_ST"/>
    <property type="match status" value="1"/>
</dbReference>
<keyword evidence="6 7" id="KW-0067">ATP-binding</keyword>
<name>A0A402ACX3_9CHLR</name>
<dbReference type="AlphaFoldDB" id="A0A402ACX3"/>
<comment type="similarity">
    <text evidence="1">Belongs to the protein kinase superfamily. NEK Ser/Thr protein kinase family. NIMA subfamily.</text>
</comment>
<dbReference type="SMART" id="SM00220">
    <property type="entry name" value="S_TKc"/>
    <property type="match status" value="1"/>
</dbReference>
<dbReference type="PANTHER" id="PTHR43671">
    <property type="entry name" value="SERINE/THREONINE-PROTEIN KINASE NEK"/>
    <property type="match status" value="1"/>
</dbReference>
<evidence type="ECO:0000256" key="1">
    <source>
        <dbReference type="ARBA" id="ARBA00010886"/>
    </source>
</evidence>
<dbReference type="PROSITE" id="PS00107">
    <property type="entry name" value="PROTEIN_KINASE_ATP"/>
    <property type="match status" value="1"/>
</dbReference>
<proteinExistence type="inferred from homology"/>
<feature type="binding site" evidence="7">
    <location>
        <position position="44"/>
    </location>
    <ligand>
        <name>ATP</name>
        <dbReference type="ChEBI" id="CHEBI:30616"/>
    </ligand>
</feature>
<dbReference type="GO" id="GO:0004674">
    <property type="term" value="F:protein serine/threonine kinase activity"/>
    <property type="evidence" value="ECO:0007669"/>
    <property type="project" value="UniProtKB-EC"/>
</dbReference>
<protein>
    <recommendedName>
        <fullName evidence="2">non-specific serine/threonine protein kinase</fullName>
        <ecNumber evidence="2">2.7.11.1</ecNumber>
    </recommendedName>
</protein>
<keyword evidence="4 7" id="KW-0547">Nucleotide-binding</keyword>
<dbReference type="Proteomes" id="UP000287188">
    <property type="component" value="Unassembled WGS sequence"/>
</dbReference>
<dbReference type="PROSITE" id="PS50011">
    <property type="entry name" value="PROTEIN_KINASE_DOM"/>
    <property type="match status" value="1"/>
</dbReference>
<dbReference type="Gene3D" id="3.30.200.20">
    <property type="entry name" value="Phosphorylase Kinase, domain 1"/>
    <property type="match status" value="1"/>
</dbReference>
<evidence type="ECO:0000256" key="4">
    <source>
        <dbReference type="ARBA" id="ARBA00022741"/>
    </source>
</evidence>
<keyword evidence="5" id="KW-0418">Kinase</keyword>
<dbReference type="GO" id="GO:0005524">
    <property type="term" value="F:ATP binding"/>
    <property type="evidence" value="ECO:0007669"/>
    <property type="project" value="UniProtKB-UniRule"/>
</dbReference>
<dbReference type="CDD" id="cd14014">
    <property type="entry name" value="STKc_PknB_like"/>
    <property type="match status" value="1"/>
</dbReference>
<evidence type="ECO:0000256" key="5">
    <source>
        <dbReference type="ARBA" id="ARBA00022777"/>
    </source>
</evidence>
<dbReference type="InterPro" id="IPR008271">
    <property type="entry name" value="Ser/Thr_kinase_AS"/>
</dbReference>
<dbReference type="Pfam" id="PF00069">
    <property type="entry name" value="Pkinase"/>
    <property type="match status" value="1"/>
</dbReference>
<sequence length="363" mass="40599">MQDFPKGKIVRDRYIIEDLLGQGGFGAVYRVRDRRVKGNVFALKEVESVERRQRENLLFEGEVLRRVDHPALPRVYRIFEEPKRDRICMLMDYVAGPNLEQLRSKQPDKRFSLPQVMQMMEPIASALTYLHTQQPPIIHRDVKPSNIIVPTSGENAVLVDFGIAKEYDQDATTTAVRHCSPGYGAPEQYVSGTETRTDIYGFGATLYTLLSGVIPIDALYRITRMSVNRADPLVPIREIVPDLPPDFAEAIQRSLAVNSSDRFATIEDFWQTLQKTMQVPGERSGLPTGPLPVQEEARPALAPAVLPAAGRLMSPPVVDRASGPDTREDFTELETLPVGGCLRVICRIQRLLCHSGGGHARQD</sequence>
<dbReference type="SUPFAM" id="SSF56112">
    <property type="entry name" value="Protein kinase-like (PK-like)"/>
    <property type="match status" value="1"/>
</dbReference>
<evidence type="ECO:0000313" key="10">
    <source>
        <dbReference type="Proteomes" id="UP000287188"/>
    </source>
</evidence>
<evidence type="ECO:0000256" key="6">
    <source>
        <dbReference type="ARBA" id="ARBA00022840"/>
    </source>
</evidence>
<dbReference type="RefSeq" id="WP_126548735.1">
    <property type="nucleotide sequence ID" value="NZ_BIFS01000001.1"/>
</dbReference>